<feature type="compositionally biased region" description="Polar residues" evidence="1">
    <location>
        <begin position="1"/>
        <end position="14"/>
    </location>
</feature>
<dbReference type="EMBL" id="QBKA01000002">
    <property type="protein sequence ID" value="RDC59201.1"/>
    <property type="molecule type" value="Genomic_DNA"/>
</dbReference>
<dbReference type="InterPro" id="IPR038444">
    <property type="entry name" value="DUF465_sf"/>
</dbReference>
<dbReference type="RefSeq" id="WP_115365600.1">
    <property type="nucleotide sequence ID" value="NZ_QBKA01000002.1"/>
</dbReference>
<protein>
    <recommendedName>
        <fullName evidence="4">DUF465 domain-containing protein</fullName>
    </recommendedName>
</protein>
<feature type="compositionally biased region" description="Basic and acidic residues" evidence="1">
    <location>
        <begin position="15"/>
        <end position="41"/>
    </location>
</feature>
<dbReference type="InterPro" id="IPR007420">
    <property type="entry name" value="DUF465"/>
</dbReference>
<keyword evidence="3" id="KW-1185">Reference proteome</keyword>
<sequence>MVSSQGNAYSNAHSETLRSRHAGLETKLARELSRPAPDEAMMREIKKQKLKIKQQLSTG</sequence>
<proteinExistence type="predicted"/>
<evidence type="ECO:0000313" key="3">
    <source>
        <dbReference type="Proteomes" id="UP000253727"/>
    </source>
</evidence>
<dbReference type="Proteomes" id="UP000253727">
    <property type="component" value="Unassembled WGS sequence"/>
</dbReference>
<evidence type="ECO:0008006" key="4">
    <source>
        <dbReference type="Google" id="ProtNLM"/>
    </source>
</evidence>
<gene>
    <name evidence="2" type="ORF">HME9302_00386</name>
</gene>
<dbReference type="AlphaFoldDB" id="A0A369Q2S9"/>
<organism evidence="2 3">
    <name type="scientific">Alteripontixanthobacter maritimus</name>
    <dbReference type="NCBI Taxonomy" id="2161824"/>
    <lineage>
        <taxon>Bacteria</taxon>
        <taxon>Pseudomonadati</taxon>
        <taxon>Pseudomonadota</taxon>
        <taxon>Alphaproteobacteria</taxon>
        <taxon>Sphingomonadales</taxon>
        <taxon>Erythrobacteraceae</taxon>
        <taxon>Alteripontixanthobacter</taxon>
    </lineage>
</organism>
<evidence type="ECO:0000256" key="1">
    <source>
        <dbReference type="SAM" id="MobiDB-lite"/>
    </source>
</evidence>
<evidence type="ECO:0000313" key="2">
    <source>
        <dbReference type="EMBL" id="RDC59201.1"/>
    </source>
</evidence>
<feature type="region of interest" description="Disordered" evidence="1">
    <location>
        <begin position="1"/>
        <end position="41"/>
    </location>
</feature>
<dbReference type="Gene3D" id="6.10.280.50">
    <property type="match status" value="1"/>
</dbReference>
<accession>A0A369Q2S9</accession>
<dbReference type="Pfam" id="PF04325">
    <property type="entry name" value="DUF465"/>
    <property type="match status" value="1"/>
</dbReference>
<reference evidence="2 3" key="1">
    <citation type="submission" date="2018-04" db="EMBL/GenBank/DDBJ databases">
        <title>Altererythrobacter sp. HME9302 genome sequencing and assembly.</title>
        <authorList>
            <person name="Kang H."/>
            <person name="Kim H."/>
            <person name="Joh K."/>
        </authorList>
    </citation>
    <scope>NUCLEOTIDE SEQUENCE [LARGE SCALE GENOMIC DNA]</scope>
    <source>
        <strain evidence="2 3">HME9302</strain>
    </source>
</reference>
<name>A0A369Q2S9_9SPHN</name>
<comment type="caution">
    <text evidence="2">The sequence shown here is derived from an EMBL/GenBank/DDBJ whole genome shotgun (WGS) entry which is preliminary data.</text>
</comment>